<comment type="similarity">
    <text evidence="2">Belongs to the sulfatase family.</text>
</comment>
<evidence type="ECO:0000313" key="7">
    <source>
        <dbReference type="EMBL" id="CBY36362.1"/>
    </source>
</evidence>
<reference evidence="7" key="1">
    <citation type="journal article" date="2010" name="Science">
        <title>Plasticity of animal genome architecture unmasked by rapid evolution of a pelagic tunicate.</title>
        <authorList>
            <person name="Denoeud F."/>
            <person name="Henriet S."/>
            <person name="Mungpakdee S."/>
            <person name="Aury J.M."/>
            <person name="Da Silva C."/>
            <person name="Brinkmann H."/>
            <person name="Mikhaleva J."/>
            <person name="Olsen L.C."/>
            <person name="Jubin C."/>
            <person name="Canestro C."/>
            <person name="Bouquet J.M."/>
            <person name="Danks G."/>
            <person name="Poulain J."/>
            <person name="Campsteijn C."/>
            <person name="Adamski M."/>
            <person name="Cross I."/>
            <person name="Yadetie F."/>
            <person name="Muffato M."/>
            <person name="Louis A."/>
            <person name="Butcher S."/>
            <person name="Tsagkogeorga G."/>
            <person name="Konrad A."/>
            <person name="Singh S."/>
            <person name="Jensen M.F."/>
            <person name="Cong E.H."/>
            <person name="Eikeseth-Otteraa H."/>
            <person name="Noel B."/>
            <person name="Anthouard V."/>
            <person name="Porcel B.M."/>
            <person name="Kachouri-Lafond R."/>
            <person name="Nishino A."/>
            <person name="Ugolini M."/>
            <person name="Chourrout P."/>
            <person name="Nishida H."/>
            <person name="Aasland R."/>
            <person name="Huzurbazar S."/>
            <person name="Westhof E."/>
            <person name="Delsuc F."/>
            <person name="Lehrach H."/>
            <person name="Reinhardt R."/>
            <person name="Weissenbach J."/>
            <person name="Roy S.W."/>
            <person name="Artiguenave F."/>
            <person name="Postlethwait J.H."/>
            <person name="Manak J.R."/>
            <person name="Thompson E.M."/>
            <person name="Jaillon O."/>
            <person name="Du Pasquier L."/>
            <person name="Boudinot P."/>
            <person name="Liberles D.A."/>
            <person name="Volff J.N."/>
            <person name="Philippe H."/>
            <person name="Lenhard B."/>
            <person name="Roest Crollius H."/>
            <person name="Wincker P."/>
            <person name="Chourrout D."/>
        </authorList>
    </citation>
    <scope>NUCLEOTIDE SEQUENCE [LARGE SCALE GENOMIC DNA]</scope>
</reference>
<comment type="cofactor">
    <cofactor evidence="1">
        <name>Ca(2+)</name>
        <dbReference type="ChEBI" id="CHEBI:29108"/>
    </cofactor>
</comment>
<name>E4YLK1_OIKDI</name>
<evidence type="ECO:0000256" key="3">
    <source>
        <dbReference type="ARBA" id="ARBA00022723"/>
    </source>
</evidence>
<sequence>MEPMCAYDLREGTNKDGVYEDKTRYDLNGTQKTEILTNEFQKIVDKHNTTNPLFAYLSFHAVHGPIVITKKDIELIKDVYHRTPRNSNKKRAQILSMGTGMDRAIGRVVETLQRANMWENSIIVFANDNGGKSGLSNNWPFQRAKSSILEGGIRVPSFIHSNLLPKSRLGERTDNLMDMTDWLPTMLSMAGCDSQPPTGKVFDGVDQSEMITSEVENVPEVGPRDEILHHLDYLKTYPHRNLQDPRE</sequence>
<evidence type="ECO:0000256" key="2">
    <source>
        <dbReference type="ARBA" id="ARBA00008779"/>
    </source>
</evidence>
<dbReference type="EMBL" id="FN654764">
    <property type="protein sequence ID" value="CBY36362.1"/>
    <property type="molecule type" value="Genomic_DNA"/>
</dbReference>
<dbReference type="PANTHER" id="PTHR10342">
    <property type="entry name" value="ARYLSULFATASE"/>
    <property type="match status" value="1"/>
</dbReference>
<keyword evidence="3" id="KW-0479">Metal-binding</keyword>
<proteinExistence type="inferred from homology"/>
<dbReference type="InterPro" id="IPR000917">
    <property type="entry name" value="Sulfatase_N"/>
</dbReference>
<accession>E4YLK1</accession>
<dbReference type="SUPFAM" id="SSF53649">
    <property type="entry name" value="Alkaline phosphatase-like"/>
    <property type="match status" value="1"/>
</dbReference>
<evidence type="ECO:0000256" key="4">
    <source>
        <dbReference type="ARBA" id="ARBA00022837"/>
    </source>
</evidence>
<gene>
    <name evidence="7" type="ORF">GSOID_T00028860001</name>
</gene>
<keyword evidence="5" id="KW-0325">Glycoprotein</keyword>
<dbReference type="InterPro" id="IPR017850">
    <property type="entry name" value="Alkaline_phosphatase_core_sf"/>
</dbReference>
<dbReference type="AlphaFoldDB" id="E4YLK1"/>
<dbReference type="InterPro" id="IPR047115">
    <property type="entry name" value="ARSB"/>
</dbReference>
<keyword evidence="4" id="KW-0106">Calcium</keyword>
<evidence type="ECO:0000256" key="1">
    <source>
        <dbReference type="ARBA" id="ARBA00001913"/>
    </source>
</evidence>
<organism evidence="7">
    <name type="scientific">Oikopleura dioica</name>
    <name type="common">Tunicate</name>
    <dbReference type="NCBI Taxonomy" id="34765"/>
    <lineage>
        <taxon>Eukaryota</taxon>
        <taxon>Metazoa</taxon>
        <taxon>Chordata</taxon>
        <taxon>Tunicata</taxon>
        <taxon>Appendicularia</taxon>
        <taxon>Copelata</taxon>
        <taxon>Oikopleuridae</taxon>
        <taxon>Oikopleura</taxon>
    </lineage>
</organism>
<dbReference type="PANTHER" id="PTHR10342:SF273">
    <property type="entry name" value="RE14504P"/>
    <property type="match status" value="1"/>
</dbReference>
<dbReference type="Gene3D" id="3.30.1120.10">
    <property type="match status" value="1"/>
</dbReference>
<feature type="non-terminal residue" evidence="7">
    <location>
        <position position="247"/>
    </location>
</feature>
<dbReference type="Gene3D" id="3.40.720.10">
    <property type="entry name" value="Alkaline Phosphatase, subunit A"/>
    <property type="match status" value="1"/>
</dbReference>
<protein>
    <recommendedName>
        <fullName evidence="6">Sulfatase N-terminal domain-containing protein</fullName>
    </recommendedName>
</protein>
<evidence type="ECO:0000256" key="5">
    <source>
        <dbReference type="ARBA" id="ARBA00023180"/>
    </source>
</evidence>
<evidence type="ECO:0000259" key="6">
    <source>
        <dbReference type="Pfam" id="PF00884"/>
    </source>
</evidence>
<dbReference type="Pfam" id="PF00884">
    <property type="entry name" value="Sulfatase"/>
    <property type="match status" value="1"/>
</dbReference>
<feature type="domain" description="Sulfatase N-terminal" evidence="6">
    <location>
        <begin position="19"/>
        <end position="191"/>
    </location>
</feature>
<dbReference type="GO" id="GO:0046872">
    <property type="term" value="F:metal ion binding"/>
    <property type="evidence" value="ECO:0007669"/>
    <property type="project" value="UniProtKB-KW"/>
</dbReference>
<dbReference type="Proteomes" id="UP000011014">
    <property type="component" value="Unassembled WGS sequence"/>
</dbReference>
<dbReference type="GO" id="GO:0008484">
    <property type="term" value="F:sulfuric ester hydrolase activity"/>
    <property type="evidence" value="ECO:0007669"/>
    <property type="project" value="InterPro"/>
</dbReference>